<dbReference type="WBParaSite" id="jg5648">
    <property type="protein sequence ID" value="jg5648"/>
    <property type="gene ID" value="jg5648"/>
</dbReference>
<sequence length="104" mass="12316">MHQIKHYIKERRFTGRTRYGKRSSEKSTWGREYAEDIDHSITEQFNVWGLSGDPLPEKRKQMTPLEIVSYLDQFVTGQQELRVLGYHSSMKQQEDSEQSHNILS</sequence>
<organism evidence="1 2">
    <name type="scientific">Ditylenchus dipsaci</name>
    <dbReference type="NCBI Taxonomy" id="166011"/>
    <lineage>
        <taxon>Eukaryota</taxon>
        <taxon>Metazoa</taxon>
        <taxon>Ecdysozoa</taxon>
        <taxon>Nematoda</taxon>
        <taxon>Chromadorea</taxon>
        <taxon>Rhabditida</taxon>
        <taxon>Tylenchina</taxon>
        <taxon>Tylenchomorpha</taxon>
        <taxon>Sphaerularioidea</taxon>
        <taxon>Anguinidae</taxon>
        <taxon>Anguininae</taxon>
        <taxon>Ditylenchus</taxon>
    </lineage>
</organism>
<name>A0A915EFX0_9BILA</name>
<keyword evidence="1" id="KW-1185">Reference proteome</keyword>
<protein>
    <submittedName>
        <fullName evidence="2">Uncharacterized protein</fullName>
    </submittedName>
</protein>
<dbReference type="Proteomes" id="UP000887574">
    <property type="component" value="Unplaced"/>
</dbReference>
<dbReference type="AlphaFoldDB" id="A0A915EFX0"/>
<proteinExistence type="predicted"/>
<evidence type="ECO:0000313" key="1">
    <source>
        <dbReference type="Proteomes" id="UP000887574"/>
    </source>
</evidence>
<evidence type="ECO:0000313" key="2">
    <source>
        <dbReference type="WBParaSite" id="jg5648"/>
    </source>
</evidence>
<reference evidence="2" key="1">
    <citation type="submission" date="2022-11" db="UniProtKB">
        <authorList>
            <consortium name="WormBaseParasite"/>
        </authorList>
    </citation>
    <scope>IDENTIFICATION</scope>
</reference>
<accession>A0A915EFX0</accession>